<dbReference type="HOGENOM" id="CLU_2733614_0_0_6"/>
<sequence length="71" mass="7782">MLKIIKQTRNQKITPFIDHASTYPSRDKEIKWIASTSRGVAHASLAVSVASLAFPTDNSAAGNRWPAIFPT</sequence>
<name>D4F8P1_EDWTA</name>
<dbReference type="AlphaFoldDB" id="D4F8P1"/>
<evidence type="ECO:0000313" key="1">
    <source>
        <dbReference type="EMBL" id="EFE21868.1"/>
    </source>
</evidence>
<evidence type="ECO:0000313" key="2">
    <source>
        <dbReference type="Proteomes" id="UP000003692"/>
    </source>
</evidence>
<comment type="caution">
    <text evidence="1">The sequence shown here is derived from an EMBL/GenBank/DDBJ whole genome shotgun (WGS) entry which is preliminary data.</text>
</comment>
<reference evidence="1 2" key="1">
    <citation type="submission" date="2010-02" db="EMBL/GenBank/DDBJ databases">
        <authorList>
            <person name="Weinstock G."/>
            <person name="Sodergren E."/>
            <person name="Clifton S."/>
            <person name="Fulton L."/>
            <person name="Fulton B."/>
            <person name="Courtney L."/>
            <person name="Fronick C."/>
            <person name="Harrison M."/>
            <person name="Strong C."/>
            <person name="Farmer C."/>
            <person name="Delahaunty K."/>
            <person name="Markovic C."/>
            <person name="Hall O."/>
            <person name="Minx P."/>
            <person name="Tomlinson C."/>
            <person name="Mitreva M."/>
            <person name="Nelson J."/>
            <person name="Hou S."/>
            <person name="Wollam A."/>
            <person name="Pepin K.H."/>
            <person name="Johnson M."/>
            <person name="Bhonagiri V."/>
            <person name="Zhang X."/>
            <person name="Suruliraj S."/>
            <person name="Warren W."/>
            <person name="Chinwalla A."/>
            <person name="Mardis E.R."/>
            <person name="Wilson R.K."/>
        </authorList>
    </citation>
    <scope>NUCLEOTIDE SEQUENCE [LARGE SCALE GENOMIC DNA]</scope>
    <source>
        <strain evidence="1 2">ATCC 23685</strain>
    </source>
</reference>
<dbReference type="EMBL" id="ADGK01000262">
    <property type="protein sequence ID" value="EFE21868.1"/>
    <property type="molecule type" value="Genomic_DNA"/>
</dbReference>
<dbReference type="Proteomes" id="UP000003692">
    <property type="component" value="Unassembled WGS sequence"/>
</dbReference>
<organism evidence="1 2">
    <name type="scientific">Edwardsiella tarda ATCC 23685</name>
    <dbReference type="NCBI Taxonomy" id="500638"/>
    <lineage>
        <taxon>Bacteria</taxon>
        <taxon>Pseudomonadati</taxon>
        <taxon>Pseudomonadota</taxon>
        <taxon>Gammaproteobacteria</taxon>
        <taxon>Enterobacterales</taxon>
        <taxon>Hafniaceae</taxon>
        <taxon>Edwardsiella</taxon>
    </lineage>
</organism>
<gene>
    <name evidence="1" type="ORF">EDWATA_03141</name>
</gene>
<proteinExistence type="predicted"/>
<protein>
    <submittedName>
        <fullName evidence="1">Uncharacterized protein</fullName>
    </submittedName>
</protein>
<accession>D4F8P1</accession>